<evidence type="ECO:0000256" key="1">
    <source>
        <dbReference type="SAM" id="SignalP"/>
    </source>
</evidence>
<reference evidence="2" key="2">
    <citation type="submission" date="2023-05" db="EMBL/GenBank/DDBJ databases">
        <authorList>
            <consortium name="Lawrence Berkeley National Laboratory"/>
            <person name="Steindorff A."/>
            <person name="Hensen N."/>
            <person name="Bonometti L."/>
            <person name="Westerberg I."/>
            <person name="Brannstrom I.O."/>
            <person name="Guillou S."/>
            <person name="Cros-Aarteil S."/>
            <person name="Calhoun S."/>
            <person name="Haridas S."/>
            <person name="Kuo A."/>
            <person name="Mondo S."/>
            <person name="Pangilinan J."/>
            <person name="Riley R."/>
            <person name="Labutti K."/>
            <person name="Andreopoulos B."/>
            <person name="Lipzen A."/>
            <person name="Chen C."/>
            <person name="Yanf M."/>
            <person name="Daum C."/>
            <person name="Ng V."/>
            <person name="Clum A."/>
            <person name="Ohm R."/>
            <person name="Martin F."/>
            <person name="Silar P."/>
            <person name="Natvig D."/>
            <person name="Lalanne C."/>
            <person name="Gautier V."/>
            <person name="Ament-Velasquez S.L."/>
            <person name="Kruys A."/>
            <person name="Hutchinson M.I."/>
            <person name="Powell A.J."/>
            <person name="Barry K."/>
            <person name="Miller A.N."/>
            <person name="Grigoriev I.V."/>
            <person name="Debuchy R."/>
            <person name="Gladieux P."/>
            <person name="Thoren M.H."/>
            <person name="Johannesson H."/>
        </authorList>
    </citation>
    <scope>NUCLEOTIDE SEQUENCE</scope>
    <source>
        <strain evidence="2">PSN293</strain>
    </source>
</reference>
<organism evidence="2 3">
    <name type="scientific">Rhypophila decipiens</name>
    <dbReference type="NCBI Taxonomy" id="261697"/>
    <lineage>
        <taxon>Eukaryota</taxon>
        <taxon>Fungi</taxon>
        <taxon>Dikarya</taxon>
        <taxon>Ascomycota</taxon>
        <taxon>Pezizomycotina</taxon>
        <taxon>Sordariomycetes</taxon>
        <taxon>Sordariomycetidae</taxon>
        <taxon>Sordariales</taxon>
        <taxon>Naviculisporaceae</taxon>
        <taxon>Rhypophila</taxon>
    </lineage>
</organism>
<reference evidence="2" key="1">
    <citation type="journal article" date="2023" name="Mol. Phylogenet. Evol.">
        <title>Genome-scale phylogeny and comparative genomics of the fungal order Sordariales.</title>
        <authorList>
            <person name="Hensen N."/>
            <person name="Bonometti L."/>
            <person name="Westerberg I."/>
            <person name="Brannstrom I.O."/>
            <person name="Guillou S."/>
            <person name="Cros-Aarteil S."/>
            <person name="Calhoun S."/>
            <person name="Haridas S."/>
            <person name="Kuo A."/>
            <person name="Mondo S."/>
            <person name="Pangilinan J."/>
            <person name="Riley R."/>
            <person name="LaButti K."/>
            <person name="Andreopoulos B."/>
            <person name="Lipzen A."/>
            <person name="Chen C."/>
            <person name="Yan M."/>
            <person name="Daum C."/>
            <person name="Ng V."/>
            <person name="Clum A."/>
            <person name="Steindorff A."/>
            <person name="Ohm R.A."/>
            <person name="Martin F."/>
            <person name="Silar P."/>
            <person name="Natvig D.O."/>
            <person name="Lalanne C."/>
            <person name="Gautier V."/>
            <person name="Ament-Velasquez S.L."/>
            <person name="Kruys A."/>
            <person name="Hutchinson M.I."/>
            <person name="Powell A.J."/>
            <person name="Barry K."/>
            <person name="Miller A.N."/>
            <person name="Grigoriev I.V."/>
            <person name="Debuchy R."/>
            <person name="Gladieux P."/>
            <person name="Hiltunen Thoren M."/>
            <person name="Johannesson H."/>
        </authorList>
    </citation>
    <scope>NUCLEOTIDE SEQUENCE</scope>
    <source>
        <strain evidence="2">PSN293</strain>
    </source>
</reference>
<name>A0AAN6XXM4_9PEZI</name>
<protein>
    <submittedName>
        <fullName evidence="2">Uncharacterized protein</fullName>
    </submittedName>
</protein>
<dbReference type="EMBL" id="MU858238">
    <property type="protein sequence ID" value="KAK4208559.1"/>
    <property type="molecule type" value="Genomic_DNA"/>
</dbReference>
<comment type="caution">
    <text evidence="2">The sequence shown here is derived from an EMBL/GenBank/DDBJ whole genome shotgun (WGS) entry which is preliminary data.</text>
</comment>
<evidence type="ECO:0000313" key="2">
    <source>
        <dbReference type="EMBL" id="KAK4208559.1"/>
    </source>
</evidence>
<keyword evidence="3" id="KW-1185">Reference proteome</keyword>
<feature type="signal peptide" evidence="1">
    <location>
        <begin position="1"/>
        <end position="18"/>
    </location>
</feature>
<sequence>MHASTIFMTLLSASGALAAPAVGAVSAMAAVPQWTIKSYTRTCDKSDLSCAVKFSVDTKIAGAPVTACNFTLKKTGATPASQAPIDNVTCGPFKVGSGWSGQFGPGNGFTTLSVVDFSKKLIVWPSYSDAEIVNGKAVSPDKSYAPANL</sequence>
<feature type="chain" id="PRO_5042915489" evidence="1">
    <location>
        <begin position="19"/>
        <end position="149"/>
    </location>
</feature>
<dbReference type="Proteomes" id="UP001301769">
    <property type="component" value="Unassembled WGS sequence"/>
</dbReference>
<evidence type="ECO:0000313" key="3">
    <source>
        <dbReference type="Proteomes" id="UP001301769"/>
    </source>
</evidence>
<proteinExistence type="predicted"/>
<dbReference type="AlphaFoldDB" id="A0AAN6XXM4"/>
<gene>
    <name evidence="2" type="ORF">QBC37DRAFT_296438</name>
</gene>
<keyword evidence="1" id="KW-0732">Signal</keyword>
<accession>A0AAN6XXM4</accession>